<dbReference type="Gene3D" id="1.20.1330.10">
    <property type="entry name" value="f41 fragment of flagellin, N-terminal domain"/>
    <property type="match status" value="2"/>
</dbReference>
<dbReference type="InterPro" id="IPR046358">
    <property type="entry name" value="Flagellin_C"/>
</dbReference>
<name>A0ABV5HVR9_9RHOB</name>
<comment type="function">
    <text evidence="3">Flagellin is the subunit protein which polymerizes to form the filaments of bacterial flagella.</text>
</comment>
<keyword evidence="7" id="KW-1185">Reference proteome</keyword>
<evidence type="ECO:0000259" key="5">
    <source>
        <dbReference type="Pfam" id="PF00700"/>
    </source>
</evidence>
<sequence length="443" mass="44488">MSSILTNNSAMVALQTLQSVNSNLARTQDTISTGKEVATAKDNAAVFSISKVMESDVAGFKAISDSLSLGESTVAVGRQAAETVTDLLTQVKGKIVAAQEENVDRSKIQTDIDALTKQIGAVVGAAQFNGLNLVDGSSSDPVNILSSLDRDSSGNVSASQIEVTRQNLSVTTPVTAQTFGTGDLADTAAAEALIDSTGSTTIHNDAATIDGGTSNAAVANAASEVITIGQVAEGDSFQIDLGNVAVNVAGGGVATGERTFEFVASATDGTADVASNLASQIDAFFEAATDSSLNLSATVSNNQITITNGDAGTANAALDIGLRAQTGGTPGSSASSGGLGALQTVDVTTDAGATGALNAIEGLIQKSVDAASTFGSAEGRISTQSDFVSKLTDSLTSGIGSLVDADLEEASARLQALQVQQQLATQSLSIANQAPQAILSLFR</sequence>
<proteinExistence type="inferred from homology"/>
<feature type="domain" description="Flagellin N-terminal" evidence="4">
    <location>
        <begin position="4"/>
        <end position="138"/>
    </location>
</feature>
<gene>
    <name evidence="6" type="ORF">ACFFU4_02015</name>
</gene>
<evidence type="ECO:0000259" key="4">
    <source>
        <dbReference type="Pfam" id="PF00669"/>
    </source>
</evidence>
<keyword evidence="6" id="KW-0969">Cilium</keyword>
<comment type="similarity">
    <text evidence="1 3">Belongs to the bacterial flagellin family.</text>
</comment>
<dbReference type="InterPro" id="IPR001492">
    <property type="entry name" value="Flagellin"/>
</dbReference>
<feature type="domain" description="Flagellin C-terminal" evidence="5">
    <location>
        <begin position="358"/>
        <end position="442"/>
    </location>
</feature>
<dbReference type="SUPFAM" id="SSF64518">
    <property type="entry name" value="Phase 1 flagellin"/>
    <property type="match status" value="1"/>
</dbReference>
<evidence type="ECO:0000256" key="1">
    <source>
        <dbReference type="ARBA" id="ARBA00005709"/>
    </source>
</evidence>
<dbReference type="PANTHER" id="PTHR42792">
    <property type="entry name" value="FLAGELLIN"/>
    <property type="match status" value="1"/>
</dbReference>
<evidence type="ECO:0000256" key="2">
    <source>
        <dbReference type="ARBA" id="ARBA00023143"/>
    </source>
</evidence>
<comment type="subcellular location">
    <subcellularLocation>
        <location evidence="3">Secreted</location>
    </subcellularLocation>
    <subcellularLocation>
        <location evidence="3">Bacterial flagellum</location>
    </subcellularLocation>
</comment>
<keyword evidence="6" id="KW-0966">Cell projection</keyword>
<dbReference type="InterPro" id="IPR001029">
    <property type="entry name" value="Flagellin_N"/>
</dbReference>
<protein>
    <recommendedName>
        <fullName evidence="3">Flagellin</fullName>
    </recommendedName>
</protein>
<evidence type="ECO:0000313" key="7">
    <source>
        <dbReference type="Proteomes" id="UP001589670"/>
    </source>
</evidence>
<organism evidence="6 7">
    <name type="scientific">Roseovarius ramblicola</name>
    <dbReference type="NCBI Taxonomy" id="2022336"/>
    <lineage>
        <taxon>Bacteria</taxon>
        <taxon>Pseudomonadati</taxon>
        <taxon>Pseudomonadota</taxon>
        <taxon>Alphaproteobacteria</taxon>
        <taxon>Rhodobacterales</taxon>
        <taxon>Roseobacteraceae</taxon>
        <taxon>Roseovarius</taxon>
    </lineage>
</organism>
<evidence type="ECO:0000256" key="3">
    <source>
        <dbReference type="RuleBase" id="RU362073"/>
    </source>
</evidence>
<dbReference type="EMBL" id="JBHMEC010000003">
    <property type="protein sequence ID" value="MFB9148525.1"/>
    <property type="molecule type" value="Genomic_DNA"/>
</dbReference>
<keyword evidence="3" id="KW-0964">Secreted</keyword>
<accession>A0ABV5HVR9</accession>
<dbReference type="Pfam" id="PF00669">
    <property type="entry name" value="Flagellin_N"/>
    <property type="match status" value="1"/>
</dbReference>
<dbReference type="Proteomes" id="UP001589670">
    <property type="component" value="Unassembled WGS sequence"/>
</dbReference>
<keyword evidence="2 3" id="KW-0975">Bacterial flagellum</keyword>
<dbReference type="RefSeq" id="WP_377066530.1">
    <property type="nucleotide sequence ID" value="NZ_JBHMEC010000003.1"/>
</dbReference>
<evidence type="ECO:0000313" key="6">
    <source>
        <dbReference type="EMBL" id="MFB9148525.1"/>
    </source>
</evidence>
<dbReference type="Pfam" id="PF00700">
    <property type="entry name" value="Flagellin_C"/>
    <property type="match status" value="1"/>
</dbReference>
<comment type="caution">
    <text evidence="6">The sequence shown here is derived from an EMBL/GenBank/DDBJ whole genome shotgun (WGS) entry which is preliminary data.</text>
</comment>
<dbReference type="PANTHER" id="PTHR42792:SF2">
    <property type="entry name" value="FLAGELLIN"/>
    <property type="match status" value="1"/>
</dbReference>
<keyword evidence="6" id="KW-0282">Flagellum</keyword>
<reference evidence="6 7" key="1">
    <citation type="submission" date="2024-09" db="EMBL/GenBank/DDBJ databases">
        <authorList>
            <person name="Sun Q."/>
            <person name="Mori K."/>
        </authorList>
    </citation>
    <scope>NUCLEOTIDE SEQUENCE [LARGE SCALE GENOMIC DNA]</scope>
    <source>
        <strain evidence="6 7">CECT 9424</strain>
    </source>
</reference>